<dbReference type="Proteomes" id="UP001153737">
    <property type="component" value="Chromosome 10"/>
</dbReference>
<accession>A0A9N9SDA5</accession>
<dbReference type="Gene3D" id="1.20.120.1770">
    <property type="match status" value="1"/>
</dbReference>
<evidence type="ECO:0000313" key="13">
    <source>
        <dbReference type="EMBL" id="CAG9814117.1"/>
    </source>
</evidence>
<evidence type="ECO:0000256" key="3">
    <source>
        <dbReference type="ARBA" id="ARBA00022448"/>
    </source>
</evidence>
<keyword evidence="9" id="KW-0408">Iron</keyword>
<keyword evidence="6" id="KW-0479">Metal-binding</keyword>
<dbReference type="SMART" id="SM00665">
    <property type="entry name" value="B561"/>
    <property type="match status" value="1"/>
</dbReference>
<feature type="domain" description="Cytochrome b561" evidence="12">
    <location>
        <begin position="29"/>
        <end position="235"/>
    </location>
</feature>
<evidence type="ECO:0000256" key="9">
    <source>
        <dbReference type="ARBA" id="ARBA00023004"/>
    </source>
</evidence>
<keyword evidence="14" id="KW-1185">Reference proteome</keyword>
<dbReference type="PANTHER" id="PTHR10106">
    <property type="entry name" value="CYTOCHROME B561-RELATED"/>
    <property type="match status" value="1"/>
</dbReference>
<evidence type="ECO:0000256" key="11">
    <source>
        <dbReference type="SAM" id="Phobius"/>
    </source>
</evidence>
<dbReference type="PROSITE" id="PS50939">
    <property type="entry name" value="CYTOCHROME_B561"/>
    <property type="match status" value="1"/>
</dbReference>
<feature type="transmembrane region" description="Helical" evidence="11">
    <location>
        <begin position="97"/>
        <end position="118"/>
    </location>
</feature>
<evidence type="ECO:0000256" key="4">
    <source>
        <dbReference type="ARBA" id="ARBA00022617"/>
    </source>
</evidence>
<dbReference type="AlphaFoldDB" id="A0A9N9SDA5"/>
<dbReference type="Pfam" id="PF03188">
    <property type="entry name" value="Cytochrom_B561"/>
    <property type="match status" value="1"/>
</dbReference>
<evidence type="ECO:0000256" key="8">
    <source>
        <dbReference type="ARBA" id="ARBA00022989"/>
    </source>
</evidence>
<name>A0A9N9SDA5_PHACE</name>
<dbReference type="InterPro" id="IPR043205">
    <property type="entry name" value="CYB561/CYBRD1-like"/>
</dbReference>
<feature type="transmembrane region" description="Helical" evidence="11">
    <location>
        <begin position="130"/>
        <end position="157"/>
    </location>
</feature>
<proteinExistence type="predicted"/>
<evidence type="ECO:0000256" key="7">
    <source>
        <dbReference type="ARBA" id="ARBA00022982"/>
    </source>
</evidence>
<reference evidence="13" key="2">
    <citation type="submission" date="2022-10" db="EMBL/GenBank/DDBJ databases">
        <authorList>
            <consortium name="ENA_rothamsted_submissions"/>
            <consortium name="culmorum"/>
            <person name="King R."/>
        </authorList>
    </citation>
    <scope>NUCLEOTIDE SEQUENCE</scope>
</reference>
<evidence type="ECO:0000313" key="14">
    <source>
        <dbReference type="Proteomes" id="UP001153737"/>
    </source>
</evidence>
<protein>
    <recommendedName>
        <fullName evidence="12">Cytochrome b561 domain-containing protein</fullName>
    </recommendedName>
</protein>
<keyword evidence="3" id="KW-0813">Transport</keyword>
<keyword evidence="5 11" id="KW-0812">Transmembrane</keyword>
<dbReference type="GO" id="GO:0016020">
    <property type="term" value="C:membrane"/>
    <property type="evidence" value="ECO:0007669"/>
    <property type="project" value="UniProtKB-SubCell"/>
</dbReference>
<evidence type="ECO:0000256" key="10">
    <source>
        <dbReference type="ARBA" id="ARBA00023136"/>
    </source>
</evidence>
<dbReference type="EMBL" id="OU896716">
    <property type="protein sequence ID" value="CAG9814117.1"/>
    <property type="molecule type" value="Genomic_DNA"/>
</dbReference>
<evidence type="ECO:0000256" key="6">
    <source>
        <dbReference type="ARBA" id="ARBA00022723"/>
    </source>
</evidence>
<keyword evidence="10 11" id="KW-0472">Membrane</keyword>
<feature type="transmembrane region" description="Helical" evidence="11">
    <location>
        <begin position="169"/>
        <end position="191"/>
    </location>
</feature>
<keyword evidence="4" id="KW-0349">Heme</keyword>
<dbReference type="GO" id="GO:0016491">
    <property type="term" value="F:oxidoreductase activity"/>
    <property type="evidence" value="ECO:0007669"/>
    <property type="project" value="InterPro"/>
</dbReference>
<dbReference type="PANTHER" id="PTHR10106:SF0">
    <property type="entry name" value="LD36721P"/>
    <property type="match status" value="1"/>
</dbReference>
<reference evidence="13" key="1">
    <citation type="submission" date="2022-01" db="EMBL/GenBank/DDBJ databases">
        <authorList>
            <person name="King R."/>
        </authorList>
    </citation>
    <scope>NUCLEOTIDE SEQUENCE</scope>
</reference>
<dbReference type="InterPro" id="IPR006593">
    <property type="entry name" value="Cyt_b561/ferric_Rdtase_TM"/>
</dbReference>
<evidence type="ECO:0000256" key="5">
    <source>
        <dbReference type="ARBA" id="ARBA00022692"/>
    </source>
</evidence>
<evidence type="ECO:0000256" key="2">
    <source>
        <dbReference type="ARBA" id="ARBA00004141"/>
    </source>
</evidence>
<evidence type="ECO:0000256" key="1">
    <source>
        <dbReference type="ARBA" id="ARBA00001970"/>
    </source>
</evidence>
<organism evidence="13 14">
    <name type="scientific">Phaedon cochleariae</name>
    <name type="common">Mustard beetle</name>
    <dbReference type="NCBI Taxonomy" id="80249"/>
    <lineage>
        <taxon>Eukaryota</taxon>
        <taxon>Metazoa</taxon>
        <taxon>Ecdysozoa</taxon>
        <taxon>Arthropoda</taxon>
        <taxon>Hexapoda</taxon>
        <taxon>Insecta</taxon>
        <taxon>Pterygota</taxon>
        <taxon>Neoptera</taxon>
        <taxon>Endopterygota</taxon>
        <taxon>Coleoptera</taxon>
        <taxon>Polyphaga</taxon>
        <taxon>Cucujiformia</taxon>
        <taxon>Chrysomeloidea</taxon>
        <taxon>Chrysomelidae</taxon>
        <taxon>Chrysomelinae</taxon>
        <taxon>Chrysomelini</taxon>
        <taxon>Phaedon</taxon>
    </lineage>
</organism>
<comment type="cofactor">
    <cofactor evidence="1">
        <name>heme b</name>
        <dbReference type="ChEBI" id="CHEBI:60344"/>
    </cofactor>
</comment>
<dbReference type="FunFam" id="1.20.120.1770:FF:000001">
    <property type="entry name" value="Cytochrome b reductase 1"/>
    <property type="match status" value="1"/>
</dbReference>
<keyword evidence="7" id="KW-0249">Electron transport</keyword>
<sequence length="245" mass="28298">MTNNFLYFRIMEARTEHQIVRHYQAFYSFTVSMGIGLVALVLFWILYYRGGFAWQSNPNQEFYWHPFLMILGLVFIYSQSMLCYRSLRNVQKKTLKIIHATLHFLAFGMSVIGLKAVFDSHNLKNTPNLYSLHSWIGLVTVIIFAAQFLGGFTSFLYPGLSSAFRKAILPVHTSFGIGCFTLVIVTAMTGLTEKVLWTLTDSYSKYPSEGDSSEMESLYKNEIIQYFTKALYELVGDRIEKKDWK</sequence>
<feature type="transmembrane region" description="Helical" evidence="11">
    <location>
        <begin position="25"/>
        <end position="47"/>
    </location>
</feature>
<feature type="transmembrane region" description="Helical" evidence="11">
    <location>
        <begin position="67"/>
        <end position="85"/>
    </location>
</feature>
<gene>
    <name evidence="13" type="ORF">PHAECO_LOCUS2054</name>
</gene>
<dbReference type="OrthoDB" id="907479at2759"/>
<comment type="subcellular location">
    <subcellularLocation>
        <location evidence="2">Membrane</location>
        <topology evidence="2">Multi-pass membrane protein</topology>
    </subcellularLocation>
</comment>
<keyword evidence="8 11" id="KW-1133">Transmembrane helix</keyword>
<dbReference type="GO" id="GO:0046872">
    <property type="term" value="F:metal ion binding"/>
    <property type="evidence" value="ECO:0007669"/>
    <property type="project" value="UniProtKB-KW"/>
</dbReference>
<evidence type="ECO:0000259" key="12">
    <source>
        <dbReference type="PROSITE" id="PS50939"/>
    </source>
</evidence>